<accession>A0A848QWX6</accession>
<dbReference type="RefSeq" id="WP_032602155.1">
    <property type="nucleotide sequence ID" value="NZ_JABDSI010000124.1"/>
</dbReference>
<dbReference type="EMBL" id="JABDSI010000124">
    <property type="protein sequence ID" value="NMW41143.1"/>
    <property type="molecule type" value="Genomic_DNA"/>
</dbReference>
<proteinExistence type="predicted"/>
<dbReference type="AlphaFoldDB" id="A0A848QWX6"/>
<dbReference type="Proteomes" id="UP000583639">
    <property type="component" value="Unassembled WGS sequence"/>
</dbReference>
<evidence type="ECO:0000313" key="2">
    <source>
        <dbReference type="Proteomes" id="UP000583639"/>
    </source>
</evidence>
<dbReference type="Pfam" id="PF05069">
    <property type="entry name" value="Phage_tail_S"/>
    <property type="match status" value="1"/>
</dbReference>
<evidence type="ECO:0000313" key="1">
    <source>
        <dbReference type="EMBL" id="NMW41143.1"/>
    </source>
</evidence>
<gene>
    <name evidence="1" type="ORF">HKQ55_13660</name>
</gene>
<name>A0A848QWX6_PHOVU</name>
<sequence length="158" mass="17649">MNIKELNNYLQSLPEEIISDAAEIVAETATEYYKSAFRKKAFDGNPWTPAKAPKTTGSLLIDSGALVNSIRPAVITPQRVVISAGNEKVDYAQVHNEGFKGIVPVPAHTRKTKRKDVPVKAHTRKTNIPKREFMGDSEELNEQIHARIEGYIDSLYNE</sequence>
<comment type="caution">
    <text evidence="1">The sequence shown here is derived from an EMBL/GenBank/DDBJ whole genome shotgun (WGS) entry which is preliminary data.</text>
</comment>
<dbReference type="InterPro" id="IPR006522">
    <property type="entry name" value="Phage_virion_morphogenesis"/>
</dbReference>
<organism evidence="1 2">
    <name type="scientific">Phocaeicola vulgatus</name>
    <name type="common">Bacteroides vulgatus</name>
    <dbReference type="NCBI Taxonomy" id="821"/>
    <lineage>
        <taxon>Bacteria</taxon>
        <taxon>Pseudomonadati</taxon>
        <taxon>Bacteroidota</taxon>
        <taxon>Bacteroidia</taxon>
        <taxon>Bacteroidales</taxon>
        <taxon>Bacteroidaceae</taxon>
        <taxon>Phocaeicola</taxon>
    </lineage>
</organism>
<evidence type="ECO:0008006" key="3">
    <source>
        <dbReference type="Google" id="ProtNLM"/>
    </source>
</evidence>
<reference evidence="1 2" key="1">
    <citation type="submission" date="2020-04" db="EMBL/GenBank/DDBJ databases">
        <title>A novel gut-associated lysogenic phage, Bacteroides phage BV01, alters the host transcriptome and bile acid metabolism in Bacteroides vulgatus.</title>
        <authorList>
            <person name="Campbell D.E."/>
            <person name="Ly L."/>
            <person name="Ridlon J.M."/>
            <person name="Hsiao A."/>
            <person name="Degnan P.H."/>
        </authorList>
    </citation>
    <scope>NUCLEOTIDE SEQUENCE [LARGE SCALE GENOMIC DNA]</scope>
    <source>
        <strain evidence="1 2">VPI-BV8526</strain>
    </source>
</reference>
<protein>
    <recommendedName>
        <fullName evidence="3">Phage virion morphogenesis family protein</fullName>
    </recommendedName>
</protein>